<dbReference type="Pfam" id="PF04055">
    <property type="entry name" value="Radical_SAM"/>
    <property type="match status" value="1"/>
</dbReference>
<dbReference type="UniPathway" id="UPA00782"/>
<comment type="cofactor">
    <cofactor evidence="1">
        <name>[4Fe-4S] cluster</name>
        <dbReference type="ChEBI" id="CHEBI:49883"/>
    </cofactor>
</comment>
<evidence type="ECO:0000256" key="5">
    <source>
        <dbReference type="ARBA" id="ARBA00023004"/>
    </source>
</evidence>
<dbReference type="InterPro" id="IPR023885">
    <property type="entry name" value="4Fe4S-binding_SPASM_dom"/>
</dbReference>
<gene>
    <name evidence="8" type="ORF">FPV09_07130</name>
</gene>
<dbReference type="EMBL" id="CP041932">
    <property type="protein sequence ID" value="QEK14902.1"/>
    <property type="molecule type" value="Genomic_DNA"/>
</dbReference>
<dbReference type="Gene3D" id="3.20.20.70">
    <property type="entry name" value="Aldolase class I"/>
    <property type="match status" value="1"/>
</dbReference>
<dbReference type="PANTHER" id="PTHR43787">
    <property type="entry name" value="FEMO COFACTOR BIOSYNTHESIS PROTEIN NIFB-RELATED"/>
    <property type="match status" value="1"/>
</dbReference>
<dbReference type="GO" id="GO:0003824">
    <property type="term" value="F:catalytic activity"/>
    <property type="evidence" value="ECO:0007669"/>
    <property type="project" value="InterPro"/>
</dbReference>
<evidence type="ECO:0000256" key="1">
    <source>
        <dbReference type="ARBA" id="ARBA00001966"/>
    </source>
</evidence>
<dbReference type="AlphaFoldDB" id="A0A5C0SLN9"/>
<keyword evidence="3" id="KW-0949">S-adenosyl-L-methionine</keyword>
<sequence length="453" mass="52355">MESYKFSKFNLLYKIDGSMFVVNTYSGAILKVDNEFVEVFKSKSVDKLPQDIKEVLINNGILVPNSLDELKRIEFEYNLSRFHPKVFKATLTLTRDCNLACPYCYQLQRGLRERKYLTKTDANSLVLFFERMFNTYSLPISIFLTGGEPLVNFDTAMYIFDSLIQKEIPWKFDGIVTNGTLLDMETLRLIDEYGHKSNSLVRLQVTLDGYKQRHDKFRFFKDTREGTFDIIIDNLKNAKKFKHIHPFIRINISLGNFEVEEIRELLTLLKQEHLDEIGTIYFAFVNSKSIPIVSGKKNKYFITGKTVARVFRQLLDIAEDVGVNMMNLTQLVNRTGHFCMFDTPFSIAVDFDLSVYKCWELVGDKRFSVGTIDSNGILKPNPSYYTIHSRNPTQFKQCSNCKLLPICMGGCAREALKLHGTFFGSGCIELVYTYPIIIEYIVKKRISQNIQKS</sequence>
<dbReference type="PROSITE" id="PS51918">
    <property type="entry name" value="RADICAL_SAM"/>
    <property type="match status" value="1"/>
</dbReference>
<accession>A0A5C0SLN9</accession>
<keyword evidence="6" id="KW-0411">Iron-sulfur</keyword>
<keyword evidence="4" id="KW-0479">Metal-binding</keyword>
<dbReference type="SUPFAM" id="SSF102114">
    <property type="entry name" value="Radical SAM enzymes"/>
    <property type="match status" value="1"/>
</dbReference>
<dbReference type="InterPro" id="IPR013785">
    <property type="entry name" value="Aldolase_TIM"/>
</dbReference>
<dbReference type="SFLD" id="SFLDS00029">
    <property type="entry name" value="Radical_SAM"/>
    <property type="match status" value="1"/>
</dbReference>
<evidence type="ECO:0000259" key="7">
    <source>
        <dbReference type="PROSITE" id="PS51918"/>
    </source>
</evidence>
<proteinExistence type="predicted"/>
<evidence type="ECO:0000313" key="9">
    <source>
        <dbReference type="Proteomes" id="UP000322631"/>
    </source>
</evidence>
<dbReference type="GO" id="GO:0046872">
    <property type="term" value="F:metal ion binding"/>
    <property type="evidence" value="ECO:0007669"/>
    <property type="project" value="UniProtKB-KW"/>
</dbReference>
<dbReference type="GO" id="GO:0051539">
    <property type="term" value="F:4 iron, 4 sulfur cluster binding"/>
    <property type="evidence" value="ECO:0007669"/>
    <property type="project" value="UniProtKB-KW"/>
</dbReference>
<evidence type="ECO:0000256" key="3">
    <source>
        <dbReference type="ARBA" id="ARBA00022691"/>
    </source>
</evidence>
<dbReference type="GeneID" id="41609615"/>
<evidence type="ECO:0000256" key="4">
    <source>
        <dbReference type="ARBA" id="ARBA00022723"/>
    </source>
</evidence>
<keyword evidence="5" id="KW-0408">Iron</keyword>
<protein>
    <submittedName>
        <fullName evidence="8">Radical SAM protein</fullName>
    </submittedName>
</protein>
<dbReference type="RefSeq" id="WP_148882871.1">
    <property type="nucleotide sequence ID" value="NZ_CP041932.1"/>
</dbReference>
<dbReference type="KEGG" id="them:FPV09_07130"/>
<dbReference type="CDD" id="cd01335">
    <property type="entry name" value="Radical_SAM"/>
    <property type="match status" value="1"/>
</dbReference>
<dbReference type="Proteomes" id="UP000322631">
    <property type="component" value="Chromosome"/>
</dbReference>
<keyword evidence="9" id="KW-1185">Reference proteome</keyword>
<evidence type="ECO:0000313" key="8">
    <source>
        <dbReference type="EMBL" id="QEK14902.1"/>
    </source>
</evidence>
<dbReference type="SFLD" id="SFLDG01067">
    <property type="entry name" value="SPASM/twitch_domain_containing"/>
    <property type="match status" value="1"/>
</dbReference>
<reference evidence="8 9" key="1">
    <citation type="submission" date="2019-07" db="EMBL/GenBank/DDBJ databases">
        <title>Complete genome of Thermococcus acidophilus.</title>
        <authorList>
            <person name="Li X."/>
        </authorList>
    </citation>
    <scope>NUCLEOTIDE SEQUENCE [LARGE SCALE GENOMIC DNA]</scope>
    <source>
        <strain evidence="8 9">SY113</strain>
    </source>
</reference>
<dbReference type="InterPro" id="IPR007197">
    <property type="entry name" value="rSAM"/>
</dbReference>
<dbReference type="PANTHER" id="PTHR43787:SF3">
    <property type="entry name" value="ARYLSULFATASE REGULATORY PROTEIN"/>
    <property type="match status" value="1"/>
</dbReference>
<dbReference type="NCBIfam" id="TIGR04085">
    <property type="entry name" value="rSAM_more_4Fe4S"/>
    <property type="match status" value="1"/>
</dbReference>
<evidence type="ECO:0000256" key="2">
    <source>
        <dbReference type="ARBA" id="ARBA00022485"/>
    </source>
</evidence>
<name>A0A5C0SLN9_9EURY</name>
<organism evidence="8 9">
    <name type="scientific">Thermococcus aciditolerans</name>
    <dbReference type="NCBI Taxonomy" id="2598455"/>
    <lineage>
        <taxon>Archaea</taxon>
        <taxon>Methanobacteriati</taxon>
        <taxon>Methanobacteriota</taxon>
        <taxon>Thermococci</taxon>
        <taxon>Thermococcales</taxon>
        <taxon>Thermococcaceae</taxon>
        <taxon>Thermococcus</taxon>
    </lineage>
</organism>
<evidence type="ECO:0000256" key="6">
    <source>
        <dbReference type="ARBA" id="ARBA00023014"/>
    </source>
</evidence>
<feature type="domain" description="Radical SAM core" evidence="7">
    <location>
        <begin position="83"/>
        <end position="324"/>
    </location>
</feature>
<dbReference type="InterPro" id="IPR058240">
    <property type="entry name" value="rSAM_sf"/>
</dbReference>
<keyword evidence="2" id="KW-0004">4Fe-4S</keyword>